<dbReference type="PANTHER" id="PTHR37231:SF2">
    <property type="entry name" value="EXPRESSED PROTEIN"/>
    <property type="match status" value="1"/>
</dbReference>
<proteinExistence type="predicted"/>
<dbReference type="Proteomes" id="UP001530400">
    <property type="component" value="Unassembled WGS sequence"/>
</dbReference>
<evidence type="ECO:0000313" key="2">
    <source>
        <dbReference type="EMBL" id="KAL3797613.1"/>
    </source>
</evidence>
<name>A0ABD3QBA0_9STRA</name>
<reference evidence="2 3" key="1">
    <citation type="submission" date="2024-10" db="EMBL/GenBank/DDBJ databases">
        <title>Updated reference genomes for cyclostephanoid diatoms.</title>
        <authorList>
            <person name="Roberts W.R."/>
            <person name="Alverson A.J."/>
        </authorList>
    </citation>
    <scope>NUCLEOTIDE SEQUENCE [LARGE SCALE GENOMIC DNA]</scope>
    <source>
        <strain evidence="2 3">AJA010-31</strain>
    </source>
</reference>
<gene>
    <name evidence="2" type="ORF">ACHAWO_003678</name>
</gene>
<feature type="transmembrane region" description="Helical" evidence="1">
    <location>
        <begin position="20"/>
        <end position="41"/>
    </location>
</feature>
<sequence>MQLQMSNNKNSEVKAQQSSIPLISILGLLSQPIVWSSLYLVRTTGGGYPAGPFGLLGLLEGMSYMIVVGLAAAFAWKNVIIVESRHDKENTMPLDWAERASAITLVLALGVLLSLVVDRGCVPNAKPLLDYSAYLPVCIAKDAPGLFGQ</sequence>
<keyword evidence="1" id="KW-1133">Transmembrane helix</keyword>
<accession>A0ABD3QBA0</accession>
<evidence type="ECO:0000313" key="3">
    <source>
        <dbReference type="Proteomes" id="UP001530400"/>
    </source>
</evidence>
<keyword evidence="3" id="KW-1185">Reference proteome</keyword>
<keyword evidence="1" id="KW-0812">Transmembrane</keyword>
<feature type="transmembrane region" description="Helical" evidence="1">
    <location>
        <begin position="53"/>
        <end position="76"/>
    </location>
</feature>
<evidence type="ECO:0000256" key="1">
    <source>
        <dbReference type="SAM" id="Phobius"/>
    </source>
</evidence>
<protein>
    <recommendedName>
        <fullName evidence="4">Protein RFT1 homolog</fullName>
    </recommendedName>
</protein>
<dbReference type="PANTHER" id="PTHR37231">
    <property type="entry name" value="EXPRESSED PROTEIN"/>
    <property type="match status" value="1"/>
</dbReference>
<comment type="caution">
    <text evidence="2">The sequence shown here is derived from an EMBL/GenBank/DDBJ whole genome shotgun (WGS) entry which is preliminary data.</text>
</comment>
<dbReference type="AlphaFoldDB" id="A0ABD3QBA0"/>
<organism evidence="2 3">
    <name type="scientific">Cyclotella atomus</name>
    <dbReference type="NCBI Taxonomy" id="382360"/>
    <lineage>
        <taxon>Eukaryota</taxon>
        <taxon>Sar</taxon>
        <taxon>Stramenopiles</taxon>
        <taxon>Ochrophyta</taxon>
        <taxon>Bacillariophyta</taxon>
        <taxon>Coscinodiscophyceae</taxon>
        <taxon>Thalassiosirophycidae</taxon>
        <taxon>Stephanodiscales</taxon>
        <taxon>Stephanodiscaceae</taxon>
        <taxon>Cyclotella</taxon>
    </lineage>
</organism>
<keyword evidence="1" id="KW-0472">Membrane</keyword>
<evidence type="ECO:0008006" key="4">
    <source>
        <dbReference type="Google" id="ProtNLM"/>
    </source>
</evidence>
<dbReference type="EMBL" id="JALLPJ020000249">
    <property type="protein sequence ID" value="KAL3797613.1"/>
    <property type="molecule type" value="Genomic_DNA"/>
</dbReference>